<dbReference type="SUPFAM" id="SSF52540">
    <property type="entry name" value="P-loop containing nucleoside triphosphate hydrolases"/>
    <property type="match status" value="1"/>
</dbReference>
<dbReference type="Proteomes" id="UP000250928">
    <property type="component" value="Unassembled WGS sequence"/>
</dbReference>
<keyword evidence="4 8" id="KW-0067">ATP-binding</keyword>
<evidence type="ECO:0000256" key="6">
    <source>
        <dbReference type="ARBA" id="ARBA00023136"/>
    </source>
</evidence>
<dbReference type="PANTHER" id="PTHR43499">
    <property type="entry name" value="ABC TRANSPORTER I FAMILY MEMBER 1"/>
    <property type="match status" value="1"/>
</dbReference>
<name>A0A657PWU6_9GAMM</name>
<dbReference type="PROSITE" id="PS00211">
    <property type="entry name" value="ABC_TRANSPORTER_1"/>
    <property type="match status" value="1"/>
</dbReference>
<keyword evidence="1" id="KW-0813">Transport</keyword>
<keyword evidence="3" id="KW-0201">Cytochrome c-type biogenesis</keyword>
<dbReference type="PROSITE" id="PS50893">
    <property type="entry name" value="ABC_TRANSPORTER_2"/>
    <property type="match status" value="1"/>
</dbReference>
<dbReference type="GO" id="GO:0005524">
    <property type="term" value="F:ATP binding"/>
    <property type="evidence" value="ECO:0007669"/>
    <property type="project" value="UniProtKB-KW"/>
</dbReference>
<dbReference type="EMBL" id="PQCO01000100">
    <property type="protein sequence ID" value="PUE05048.1"/>
    <property type="molecule type" value="Genomic_DNA"/>
</dbReference>
<sequence>MLEVVDLECARGDRQLFSGLCFTLEPGELLHLHGHNGSGKTTLMRTLCGLIRPSAGEIRWGGESITEVEDDFCRDLVYVGHKNGIKDDLNGVENLRIACVLDGVPISEAAAWEALERIGLRGHEDLPARVLSQGQKRRVSLARLLAHKARLWILDEPFTALDKAAVEFLQSVVREHVANGGMVILTTHQEVSLTRGQVKQLQLGWKGEGDV</sequence>
<dbReference type="PANTHER" id="PTHR43499:SF1">
    <property type="entry name" value="ABC TRANSPORTER I FAMILY MEMBER 1"/>
    <property type="match status" value="1"/>
</dbReference>
<dbReference type="InterPro" id="IPR005895">
    <property type="entry name" value="ABC_transptr_haem_export_CcmA"/>
</dbReference>
<keyword evidence="5" id="KW-1278">Translocase</keyword>
<gene>
    <name evidence="8" type="ORF">C3L24_02085</name>
</gene>
<evidence type="ECO:0000256" key="4">
    <source>
        <dbReference type="ARBA" id="ARBA00022840"/>
    </source>
</evidence>
<organism evidence="8 9">
    <name type="scientific">Candidatus Sedimenticola endophacoides</name>
    <dbReference type="NCBI Taxonomy" id="2548426"/>
    <lineage>
        <taxon>Bacteria</taxon>
        <taxon>Pseudomonadati</taxon>
        <taxon>Pseudomonadota</taxon>
        <taxon>Gammaproteobacteria</taxon>
        <taxon>Chromatiales</taxon>
        <taxon>Sedimenticolaceae</taxon>
        <taxon>Sedimenticola</taxon>
    </lineage>
</organism>
<reference evidence="8 9" key="1">
    <citation type="submission" date="2018-01" db="EMBL/GenBank/DDBJ databases">
        <title>Novel co-symbiosis in the lucinid bivalve Phacoides pectinatus.</title>
        <authorList>
            <person name="Lim S.J."/>
            <person name="Davis B.G."/>
            <person name="Gill D.E."/>
            <person name="Engel A.S."/>
            <person name="Anderson L.C."/>
            <person name="Campbell B.J."/>
        </authorList>
    </citation>
    <scope>NUCLEOTIDE SEQUENCE [LARGE SCALE GENOMIC DNA]</scope>
    <source>
        <strain evidence="8">N3_P5</strain>
    </source>
</reference>
<dbReference type="InterPro" id="IPR003439">
    <property type="entry name" value="ABC_transporter-like_ATP-bd"/>
</dbReference>
<dbReference type="NCBIfam" id="NF010061">
    <property type="entry name" value="PRK13538.1"/>
    <property type="match status" value="1"/>
</dbReference>
<keyword evidence="2" id="KW-0547">Nucleotide-binding</keyword>
<dbReference type="GO" id="GO:0016887">
    <property type="term" value="F:ATP hydrolysis activity"/>
    <property type="evidence" value="ECO:0007669"/>
    <property type="project" value="InterPro"/>
</dbReference>
<dbReference type="InterPro" id="IPR003593">
    <property type="entry name" value="AAA+_ATPase"/>
</dbReference>
<evidence type="ECO:0000256" key="5">
    <source>
        <dbReference type="ARBA" id="ARBA00022967"/>
    </source>
</evidence>
<dbReference type="InterPro" id="IPR027417">
    <property type="entry name" value="P-loop_NTPase"/>
</dbReference>
<dbReference type="AlphaFoldDB" id="A0A657PWU6"/>
<evidence type="ECO:0000259" key="7">
    <source>
        <dbReference type="PROSITE" id="PS50893"/>
    </source>
</evidence>
<protein>
    <submittedName>
        <fullName evidence="8">Heme ABC transporter ATP-binding protein CcmA</fullName>
    </submittedName>
</protein>
<dbReference type="GO" id="GO:0017004">
    <property type="term" value="P:cytochrome complex assembly"/>
    <property type="evidence" value="ECO:0007669"/>
    <property type="project" value="UniProtKB-KW"/>
</dbReference>
<dbReference type="GO" id="GO:0022857">
    <property type="term" value="F:transmembrane transporter activity"/>
    <property type="evidence" value="ECO:0007669"/>
    <property type="project" value="InterPro"/>
</dbReference>
<dbReference type="SMART" id="SM00382">
    <property type="entry name" value="AAA"/>
    <property type="match status" value="1"/>
</dbReference>
<evidence type="ECO:0000313" key="9">
    <source>
        <dbReference type="Proteomes" id="UP000250928"/>
    </source>
</evidence>
<dbReference type="Gene3D" id="3.40.50.300">
    <property type="entry name" value="P-loop containing nucleotide triphosphate hydrolases"/>
    <property type="match status" value="1"/>
</dbReference>
<dbReference type="Pfam" id="PF00005">
    <property type="entry name" value="ABC_tran"/>
    <property type="match status" value="1"/>
</dbReference>
<evidence type="ECO:0000256" key="2">
    <source>
        <dbReference type="ARBA" id="ARBA00022741"/>
    </source>
</evidence>
<evidence type="ECO:0000256" key="3">
    <source>
        <dbReference type="ARBA" id="ARBA00022748"/>
    </source>
</evidence>
<feature type="domain" description="ABC transporter" evidence="7">
    <location>
        <begin position="2"/>
        <end position="211"/>
    </location>
</feature>
<dbReference type="InterPro" id="IPR017871">
    <property type="entry name" value="ABC_transporter-like_CS"/>
</dbReference>
<evidence type="ECO:0000256" key="1">
    <source>
        <dbReference type="ARBA" id="ARBA00022448"/>
    </source>
</evidence>
<dbReference type="NCBIfam" id="TIGR01189">
    <property type="entry name" value="ccmA"/>
    <property type="match status" value="1"/>
</dbReference>
<proteinExistence type="predicted"/>
<accession>A0A657PWU6</accession>
<keyword evidence="6" id="KW-0472">Membrane</keyword>
<evidence type="ECO:0000313" key="8">
    <source>
        <dbReference type="EMBL" id="PUE05048.1"/>
    </source>
</evidence>
<comment type="caution">
    <text evidence="8">The sequence shown here is derived from an EMBL/GenBank/DDBJ whole genome shotgun (WGS) entry which is preliminary data.</text>
</comment>